<evidence type="ECO:0000313" key="12">
    <source>
        <dbReference type="EMBL" id="OPC77177.1"/>
    </source>
</evidence>
<dbReference type="EC" id="2.7.13.3" evidence="2"/>
<keyword evidence="9" id="KW-0472">Membrane</keyword>
<feature type="transmembrane region" description="Helical" evidence="9">
    <location>
        <begin position="59"/>
        <end position="80"/>
    </location>
</feature>
<dbReference type="GO" id="GO:0016020">
    <property type="term" value="C:membrane"/>
    <property type="evidence" value="ECO:0007669"/>
    <property type="project" value="InterPro"/>
</dbReference>
<dbReference type="InterPro" id="IPR025828">
    <property type="entry name" value="Put_sensor_dom"/>
</dbReference>
<dbReference type="PANTHER" id="PTHR24421:SF10">
    <property type="entry name" value="NITRATE_NITRITE SENSOR PROTEIN NARQ"/>
    <property type="match status" value="1"/>
</dbReference>
<sequence>MFAQASWDSIGRRPVRFLSSPAPWRALSYLGASWVVGAVVVVTVTSVVAVGVATWETSVGPAFTASLGLVALACMAIAAAPFERWRLRLIGAPLAAPERSGGVRARLREPAGRREFGYALVSLLALWWVDLGIASVALVIPGLLISAPLQPTAPLWMAVVLPLVGVVLLPVALFLIAAWAGVRATMTRAVLSPREAELIEVVRSRARLVDAFETERRRIERDLHDGAQQRLVALSMKLGLASLDLPPGSPAARQVREAHEMARAALSDLRELIRGVHPHVLTERGLPAAVRDIAGRSPIPVDVDVELAGRLPTAVEVTAYFVVCEALTNVAKHSGAQRCAVRGRVADGLLALEVRDGGAGGADPEAGTGLTGLVDRLAVLDGRMLLSSPIGGPTLLRVEIPCPASE</sequence>
<evidence type="ECO:0000259" key="10">
    <source>
        <dbReference type="Pfam" id="PF07730"/>
    </source>
</evidence>
<feature type="transmembrane region" description="Helical" evidence="9">
    <location>
        <begin position="26"/>
        <end position="53"/>
    </location>
</feature>
<dbReference type="Pfam" id="PF13796">
    <property type="entry name" value="Sensor"/>
    <property type="match status" value="1"/>
</dbReference>
<evidence type="ECO:0000256" key="4">
    <source>
        <dbReference type="ARBA" id="ARBA00022679"/>
    </source>
</evidence>
<dbReference type="InterPro" id="IPR050482">
    <property type="entry name" value="Sensor_HK_TwoCompSys"/>
</dbReference>
<organism evidence="12 13">
    <name type="scientific">Embleya scabrispora</name>
    <dbReference type="NCBI Taxonomy" id="159449"/>
    <lineage>
        <taxon>Bacteria</taxon>
        <taxon>Bacillati</taxon>
        <taxon>Actinomycetota</taxon>
        <taxon>Actinomycetes</taxon>
        <taxon>Kitasatosporales</taxon>
        <taxon>Streptomycetaceae</taxon>
        <taxon>Embleya</taxon>
    </lineage>
</organism>
<gene>
    <name evidence="12" type="ORF">B4N89_42255</name>
</gene>
<dbReference type="Pfam" id="PF07730">
    <property type="entry name" value="HisKA_3"/>
    <property type="match status" value="1"/>
</dbReference>
<accession>A0A1T3NJZ9</accession>
<dbReference type="Proteomes" id="UP000190037">
    <property type="component" value="Unassembled WGS sequence"/>
</dbReference>
<dbReference type="Gene3D" id="1.20.5.1930">
    <property type="match status" value="1"/>
</dbReference>
<comment type="catalytic activity">
    <reaction evidence="1">
        <text>ATP + protein L-histidine = ADP + protein N-phospho-L-histidine.</text>
        <dbReference type="EC" id="2.7.13.3"/>
    </reaction>
</comment>
<keyword evidence="13" id="KW-1185">Reference proteome</keyword>
<evidence type="ECO:0000256" key="2">
    <source>
        <dbReference type="ARBA" id="ARBA00012438"/>
    </source>
</evidence>
<feature type="domain" description="Signal transduction histidine kinase subgroup 3 dimerisation and phosphoacceptor" evidence="10">
    <location>
        <begin position="215"/>
        <end position="280"/>
    </location>
</feature>
<comment type="caution">
    <text evidence="12">The sequence shown here is derived from an EMBL/GenBank/DDBJ whole genome shotgun (WGS) entry which is preliminary data.</text>
</comment>
<dbReference type="GO" id="GO:0005524">
    <property type="term" value="F:ATP binding"/>
    <property type="evidence" value="ECO:0007669"/>
    <property type="project" value="UniProtKB-KW"/>
</dbReference>
<dbReference type="GO" id="GO:0046983">
    <property type="term" value="F:protein dimerization activity"/>
    <property type="evidence" value="ECO:0007669"/>
    <property type="project" value="InterPro"/>
</dbReference>
<dbReference type="InterPro" id="IPR011712">
    <property type="entry name" value="Sig_transdc_His_kin_sub3_dim/P"/>
</dbReference>
<keyword evidence="5" id="KW-0547">Nucleotide-binding</keyword>
<keyword evidence="7" id="KW-0067">ATP-binding</keyword>
<keyword evidence="9" id="KW-1133">Transmembrane helix</keyword>
<name>A0A1T3NJZ9_9ACTN</name>
<dbReference type="Gene3D" id="3.30.565.10">
    <property type="entry name" value="Histidine kinase-like ATPase, C-terminal domain"/>
    <property type="match status" value="1"/>
</dbReference>
<evidence type="ECO:0000256" key="3">
    <source>
        <dbReference type="ARBA" id="ARBA00022553"/>
    </source>
</evidence>
<dbReference type="CDD" id="cd16917">
    <property type="entry name" value="HATPase_UhpB-NarQ-NarX-like"/>
    <property type="match status" value="1"/>
</dbReference>
<evidence type="ECO:0000259" key="11">
    <source>
        <dbReference type="Pfam" id="PF13796"/>
    </source>
</evidence>
<dbReference type="AlphaFoldDB" id="A0A1T3NJZ9"/>
<evidence type="ECO:0000256" key="8">
    <source>
        <dbReference type="ARBA" id="ARBA00023012"/>
    </source>
</evidence>
<evidence type="ECO:0000256" key="5">
    <source>
        <dbReference type="ARBA" id="ARBA00022741"/>
    </source>
</evidence>
<keyword evidence="4" id="KW-0808">Transferase</keyword>
<dbReference type="RefSeq" id="WP_078981936.1">
    <property type="nucleotide sequence ID" value="NZ_MWQN01000004.1"/>
</dbReference>
<keyword evidence="9" id="KW-0812">Transmembrane</keyword>
<dbReference type="GO" id="GO:0000155">
    <property type="term" value="F:phosphorelay sensor kinase activity"/>
    <property type="evidence" value="ECO:0007669"/>
    <property type="project" value="InterPro"/>
</dbReference>
<keyword evidence="3" id="KW-0597">Phosphoprotein</keyword>
<evidence type="ECO:0000256" key="6">
    <source>
        <dbReference type="ARBA" id="ARBA00022777"/>
    </source>
</evidence>
<evidence type="ECO:0000313" key="13">
    <source>
        <dbReference type="Proteomes" id="UP000190037"/>
    </source>
</evidence>
<reference evidence="12 13" key="1">
    <citation type="submission" date="2017-03" db="EMBL/GenBank/DDBJ databases">
        <title>Draft genome sequence of Streptomyces scabrisporus NF3, endophyte isolated from Amphipterygium adstringens.</title>
        <authorList>
            <person name="Vazquez M."/>
            <person name="Ceapa C.D."/>
            <person name="Rodriguez Luna D."/>
            <person name="Sanchez Esquivel S."/>
        </authorList>
    </citation>
    <scope>NUCLEOTIDE SEQUENCE [LARGE SCALE GENOMIC DNA]</scope>
    <source>
        <strain evidence="12 13">NF3</strain>
    </source>
</reference>
<feature type="transmembrane region" description="Helical" evidence="9">
    <location>
        <begin position="155"/>
        <end position="182"/>
    </location>
</feature>
<feature type="transmembrane region" description="Helical" evidence="9">
    <location>
        <begin position="116"/>
        <end position="143"/>
    </location>
</feature>
<keyword evidence="6 12" id="KW-0418">Kinase</keyword>
<dbReference type="InterPro" id="IPR036890">
    <property type="entry name" value="HATPase_C_sf"/>
</dbReference>
<evidence type="ECO:0000256" key="1">
    <source>
        <dbReference type="ARBA" id="ARBA00000085"/>
    </source>
</evidence>
<dbReference type="STRING" id="159449.B4N89_42255"/>
<evidence type="ECO:0000256" key="7">
    <source>
        <dbReference type="ARBA" id="ARBA00022840"/>
    </source>
</evidence>
<dbReference type="PANTHER" id="PTHR24421">
    <property type="entry name" value="NITRATE/NITRITE SENSOR PROTEIN NARX-RELATED"/>
    <property type="match status" value="1"/>
</dbReference>
<keyword evidence="8" id="KW-0902">Two-component regulatory system</keyword>
<protein>
    <recommendedName>
        <fullName evidence="2">histidine kinase</fullName>
        <ecNumber evidence="2">2.7.13.3</ecNumber>
    </recommendedName>
</protein>
<dbReference type="SUPFAM" id="SSF55874">
    <property type="entry name" value="ATPase domain of HSP90 chaperone/DNA topoisomerase II/histidine kinase"/>
    <property type="match status" value="1"/>
</dbReference>
<dbReference type="OrthoDB" id="4198152at2"/>
<dbReference type="EMBL" id="MWQN01000004">
    <property type="protein sequence ID" value="OPC77177.1"/>
    <property type="molecule type" value="Genomic_DNA"/>
</dbReference>
<proteinExistence type="predicted"/>
<feature type="domain" description="Putative sensor" evidence="11">
    <location>
        <begin position="29"/>
        <end position="191"/>
    </location>
</feature>
<evidence type="ECO:0000256" key="9">
    <source>
        <dbReference type="SAM" id="Phobius"/>
    </source>
</evidence>